<sequence length="185" mass="19546">MVSRSGRVLVVGCLLGAAGLVVGCGDSAEREYALPSTLCGVDMEQDLYDPLFPAGSNVDAHRSFEDFDRQPARACRILVDDEMVLNADASGWGDAEDYDPEGHGFDKADGERVPGEFEAVVWPGLAVASAPCAAPGISGHAFETLTLVLEAEHPGDDDESREVLAGVIQPLFAGVLEMTPCEEHA</sequence>
<dbReference type="EMBL" id="CP021121">
    <property type="protein sequence ID" value="ARQ69661.1"/>
    <property type="molecule type" value="Genomic_DNA"/>
</dbReference>
<name>A0A1W7CXS8_9ACTN</name>
<dbReference type="Proteomes" id="UP000194218">
    <property type="component" value="Chromosome"/>
</dbReference>
<dbReference type="PROSITE" id="PS51257">
    <property type="entry name" value="PROKAR_LIPOPROTEIN"/>
    <property type="match status" value="1"/>
</dbReference>
<evidence type="ECO:0000313" key="1">
    <source>
        <dbReference type="EMBL" id="ARQ69661.1"/>
    </source>
</evidence>
<gene>
    <name evidence="1" type="ORF">CAG99_12985</name>
</gene>
<reference evidence="1 2" key="1">
    <citation type="submission" date="2017-05" db="EMBL/GenBank/DDBJ databases">
        <title>Complete genome sequence of Streptomyces sp. SCSIO 03032 revealed the diverse biosynthetic pathways for its bioactive secondary metabolites.</title>
        <authorList>
            <person name="Ma L."/>
            <person name="Zhu Y."/>
            <person name="Zhang W."/>
            <person name="Zhang G."/>
            <person name="Tian X."/>
            <person name="Zhang S."/>
            <person name="Zhang C."/>
        </authorList>
    </citation>
    <scope>NUCLEOTIDE SEQUENCE [LARGE SCALE GENOMIC DNA]</scope>
    <source>
        <strain evidence="1 2">SCSIO 03032</strain>
    </source>
</reference>
<evidence type="ECO:0000313" key="2">
    <source>
        <dbReference type="Proteomes" id="UP000194218"/>
    </source>
</evidence>
<accession>A0A1W7CXS8</accession>
<keyword evidence="2" id="KW-1185">Reference proteome</keyword>
<dbReference type="KEGG" id="smao:CAG99_12985"/>
<proteinExistence type="predicted"/>
<dbReference type="AlphaFoldDB" id="A0A1W7CXS8"/>
<organism evidence="1 2">
    <name type="scientific">Streptomyces marincola</name>
    <dbReference type="NCBI Taxonomy" id="2878388"/>
    <lineage>
        <taxon>Bacteria</taxon>
        <taxon>Bacillati</taxon>
        <taxon>Actinomycetota</taxon>
        <taxon>Actinomycetes</taxon>
        <taxon>Kitasatosporales</taxon>
        <taxon>Streptomycetaceae</taxon>
        <taxon>Streptomyces</taxon>
    </lineage>
</organism>
<protein>
    <recommendedName>
        <fullName evidence="3">DUF3558 domain-containing protein</fullName>
    </recommendedName>
</protein>
<evidence type="ECO:0008006" key="3">
    <source>
        <dbReference type="Google" id="ProtNLM"/>
    </source>
</evidence>